<dbReference type="EMBL" id="JAGPXF010000007">
    <property type="protein sequence ID" value="KAH7236281.1"/>
    <property type="molecule type" value="Genomic_DNA"/>
</dbReference>
<evidence type="ECO:0008006" key="4">
    <source>
        <dbReference type="Google" id="ProtNLM"/>
    </source>
</evidence>
<feature type="region of interest" description="Disordered" evidence="1">
    <location>
        <begin position="212"/>
        <end position="239"/>
    </location>
</feature>
<protein>
    <recommendedName>
        <fullName evidence="4">Mating type protein 1-2-9</fullName>
    </recommendedName>
</protein>
<dbReference type="Proteomes" id="UP000813427">
    <property type="component" value="Unassembled WGS sequence"/>
</dbReference>
<organism evidence="2 3">
    <name type="scientific">Fusarium tricinctum</name>
    <dbReference type="NCBI Taxonomy" id="61284"/>
    <lineage>
        <taxon>Eukaryota</taxon>
        <taxon>Fungi</taxon>
        <taxon>Dikarya</taxon>
        <taxon>Ascomycota</taxon>
        <taxon>Pezizomycotina</taxon>
        <taxon>Sordariomycetes</taxon>
        <taxon>Hypocreomycetidae</taxon>
        <taxon>Hypocreales</taxon>
        <taxon>Nectriaceae</taxon>
        <taxon>Fusarium</taxon>
        <taxon>Fusarium tricinctum species complex</taxon>
    </lineage>
</organism>
<evidence type="ECO:0000313" key="2">
    <source>
        <dbReference type="EMBL" id="KAH7236281.1"/>
    </source>
</evidence>
<comment type="caution">
    <text evidence="2">The sequence shown here is derived from an EMBL/GenBank/DDBJ whole genome shotgun (WGS) entry which is preliminary data.</text>
</comment>
<proteinExistence type="predicted"/>
<gene>
    <name evidence="2" type="ORF">BKA59DRAFT_305737</name>
</gene>
<keyword evidence="3" id="KW-1185">Reference proteome</keyword>
<dbReference type="AlphaFoldDB" id="A0A8K0RLD7"/>
<evidence type="ECO:0000256" key="1">
    <source>
        <dbReference type="SAM" id="MobiDB-lite"/>
    </source>
</evidence>
<name>A0A8K0RLD7_9HYPO</name>
<sequence>MASQSQSQPQESPPLPTSASEHDIRAVLTGEALSHLEPCPGGEWKFFSQNEDSIVVVYTMPDGTEVMRTIVDMAVTSEAAMHICWQYLHSPNAGFNPGASIQNYTPNISSEYHSYVMQLNQQFADLNNVWQAHTVVPQSLVMPGPTNAQLSNSGQVPTQAHGQAQPLTQFQASNASLAMPMGPFQNMQPMNVAPDGFGNVAAFQNGNVAAASGNLFPPQNDNDEAANPESVWGSFNQQA</sequence>
<reference evidence="2" key="1">
    <citation type="journal article" date="2021" name="Nat. Commun.">
        <title>Genetic determinants of endophytism in the Arabidopsis root mycobiome.</title>
        <authorList>
            <person name="Mesny F."/>
            <person name="Miyauchi S."/>
            <person name="Thiergart T."/>
            <person name="Pickel B."/>
            <person name="Atanasova L."/>
            <person name="Karlsson M."/>
            <person name="Huettel B."/>
            <person name="Barry K.W."/>
            <person name="Haridas S."/>
            <person name="Chen C."/>
            <person name="Bauer D."/>
            <person name="Andreopoulos W."/>
            <person name="Pangilinan J."/>
            <person name="LaButti K."/>
            <person name="Riley R."/>
            <person name="Lipzen A."/>
            <person name="Clum A."/>
            <person name="Drula E."/>
            <person name="Henrissat B."/>
            <person name="Kohler A."/>
            <person name="Grigoriev I.V."/>
            <person name="Martin F.M."/>
            <person name="Hacquard S."/>
        </authorList>
    </citation>
    <scope>NUCLEOTIDE SEQUENCE</scope>
    <source>
        <strain evidence="2">MPI-SDFR-AT-0068</strain>
    </source>
</reference>
<accession>A0A8K0RLD7</accession>
<evidence type="ECO:0000313" key="3">
    <source>
        <dbReference type="Proteomes" id="UP000813427"/>
    </source>
</evidence>
<dbReference type="OrthoDB" id="5049336at2759"/>